<dbReference type="AlphaFoldDB" id="X1LNP4"/>
<organism evidence="1">
    <name type="scientific">marine sediment metagenome</name>
    <dbReference type="NCBI Taxonomy" id="412755"/>
    <lineage>
        <taxon>unclassified sequences</taxon>
        <taxon>metagenomes</taxon>
        <taxon>ecological metagenomes</taxon>
    </lineage>
</organism>
<dbReference type="EMBL" id="BARV01009778">
    <property type="protein sequence ID" value="GAI03990.1"/>
    <property type="molecule type" value="Genomic_DNA"/>
</dbReference>
<proteinExistence type="predicted"/>
<evidence type="ECO:0000313" key="1">
    <source>
        <dbReference type="EMBL" id="GAI03990.1"/>
    </source>
</evidence>
<feature type="non-terminal residue" evidence="1">
    <location>
        <position position="1"/>
    </location>
</feature>
<protein>
    <submittedName>
        <fullName evidence="1">Uncharacterized protein</fullName>
    </submittedName>
</protein>
<accession>X1LNP4</accession>
<sequence length="124" mass="14037">CTDGECWDRHDKEHREKAAAAAKAQMETDILKRTVEKGEAVAEPTGKMETYRIQNVVTRKWWDGEATSVDAACNAAGWKKEDCWVRVKTKRGGWSTHFGHRPTEPADISQEMLEEQADEMESGL</sequence>
<name>X1LNP4_9ZZZZ</name>
<comment type="caution">
    <text evidence="1">The sequence shown here is derived from an EMBL/GenBank/DDBJ whole genome shotgun (WGS) entry which is preliminary data.</text>
</comment>
<reference evidence="1" key="1">
    <citation type="journal article" date="2014" name="Front. Microbiol.">
        <title>High frequency of phylogenetically diverse reductive dehalogenase-homologous genes in deep subseafloor sedimentary metagenomes.</title>
        <authorList>
            <person name="Kawai M."/>
            <person name="Futagami T."/>
            <person name="Toyoda A."/>
            <person name="Takaki Y."/>
            <person name="Nishi S."/>
            <person name="Hori S."/>
            <person name="Arai W."/>
            <person name="Tsubouchi T."/>
            <person name="Morono Y."/>
            <person name="Uchiyama I."/>
            <person name="Ito T."/>
            <person name="Fujiyama A."/>
            <person name="Inagaki F."/>
            <person name="Takami H."/>
        </authorList>
    </citation>
    <scope>NUCLEOTIDE SEQUENCE</scope>
    <source>
        <strain evidence="1">Expedition CK06-06</strain>
    </source>
</reference>
<gene>
    <name evidence="1" type="ORF">S06H3_19156</name>
</gene>